<feature type="transmembrane region" description="Helical" evidence="7">
    <location>
        <begin position="16"/>
        <end position="37"/>
    </location>
</feature>
<feature type="domain" description="ABC3 transporter permease C-terminal" evidence="8">
    <location>
        <begin position="702"/>
        <end position="808"/>
    </location>
</feature>
<evidence type="ECO:0000256" key="5">
    <source>
        <dbReference type="ARBA" id="ARBA00023136"/>
    </source>
</evidence>
<organism evidence="10 11">
    <name type="scientific">Micromonospora tulbaghiae</name>
    <dbReference type="NCBI Taxonomy" id="479978"/>
    <lineage>
        <taxon>Bacteria</taxon>
        <taxon>Bacillati</taxon>
        <taxon>Actinomycetota</taxon>
        <taxon>Actinomycetes</taxon>
        <taxon>Micromonosporales</taxon>
        <taxon>Micromonosporaceae</taxon>
        <taxon>Micromonospora</taxon>
    </lineage>
</organism>
<feature type="transmembrane region" description="Helical" evidence="7">
    <location>
        <begin position="421"/>
        <end position="445"/>
    </location>
</feature>
<gene>
    <name evidence="10" type="ORF">GA0070562_2605</name>
</gene>
<evidence type="ECO:0000259" key="9">
    <source>
        <dbReference type="Pfam" id="PF12704"/>
    </source>
</evidence>
<dbReference type="Proteomes" id="UP000199405">
    <property type="component" value="Unassembled WGS sequence"/>
</dbReference>
<keyword evidence="5 7" id="KW-0472">Membrane</keyword>
<protein>
    <submittedName>
        <fullName evidence="10">ABC transport system permease protein</fullName>
    </submittedName>
</protein>
<evidence type="ECO:0000313" key="11">
    <source>
        <dbReference type="Proteomes" id="UP000199405"/>
    </source>
</evidence>
<name>A0ABY0KIU6_9ACTN</name>
<dbReference type="PANTHER" id="PTHR30572">
    <property type="entry name" value="MEMBRANE COMPONENT OF TRANSPORTER-RELATED"/>
    <property type="match status" value="1"/>
</dbReference>
<feature type="domain" description="ABC3 transporter permease C-terminal" evidence="8">
    <location>
        <begin position="256"/>
        <end position="373"/>
    </location>
</feature>
<dbReference type="InterPro" id="IPR025857">
    <property type="entry name" value="MacB_PCD"/>
</dbReference>
<keyword evidence="3 7" id="KW-0812">Transmembrane</keyword>
<feature type="transmembrane region" description="Helical" evidence="7">
    <location>
        <begin position="744"/>
        <end position="777"/>
    </location>
</feature>
<dbReference type="Pfam" id="PF12704">
    <property type="entry name" value="MacB_PCD"/>
    <property type="match status" value="2"/>
</dbReference>
<keyword evidence="4 7" id="KW-1133">Transmembrane helix</keyword>
<dbReference type="EMBL" id="FMCQ01000002">
    <property type="protein sequence ID" value="SCE77648.1"/>
    <property type="molecule type" value="Genomic_DNA"/>
</dbReference>
<evidence type="ECO:0000256" key="2">
    <source>
        <dbReference type="ARBA" id="ARBA00022475"/>
    </source>
</evidence>
<evidence type="ECO:0000259" key="8">
    <source>
        <dbReference type="Pfam" id="PF02687"/>
    </source>
</evidence>
<feature type="transmembrane region" description="Helical" evidence="7">
    <location>
        <begin position="250"/>
        <end position="278"/>
    </location>
</feature>
<evidence type="ECO:0000313" key="10">
    <source>
        <dbReference type="EMBL" id="SCE77648.1"/>
    </source>
</evidence>
<sequence>MLRLTLRQVRADGLRLLLSSLAVVLGVAFVAGTLMFIDGMRAGAYERAGEFDRHTDVAAYAETDPLPPALVDRVRAVDGVAAAAGELTGSAGVVGADGRPVLGYAVLAAIPTEADLQSYDVVTGRLPQRPGEVVLDDETVAEQRFTVGGPVSIGGRDGAARPFTLVGTVDVDGSSRDVGGPYIGLTGPDALTVSGEKGYGRIMVAARPGVDAAALADRVRAVVGPDVTVRDRDAVLDAAVDDAVRDLRQFGMLLGTFAAVAVVVAGFVIANTFAIVLAQRSRRTALLRLVGATRGQIYRATLSEAAVTGLLASAAGVLAGAAVAGGLGLLLAGTGAPLGGGLTLTPRTLLVSLGLGTLLTVASAALPAWQGTRVAPVAALTDAAINPVRPAGRLRLAVGALALAAGVAALAGAGATGQVVLVAAGGLLAFGGIVAFGPVLVPALVRVLGGPFRAAFGATGGLAVSNAVRNPRRVAATATAMVIGIGLVSAFVVGAASVKSGIERAVDARIGVDFLVTGIGGDLPATLADDLAARPELGVVHEQRSRVVGDVQLRAAHPALVRRTLSAVDAGDPADLGPGSVLVHRELAADRGWAAGSTITLAGRPFRVAAVVADEEPVLAGSPVPAGHLVDVLDADFSALFPAERGYLAEVDPAAGVSVDAARRAVESVLARYPTVNVMDQAAYKKMLTGTVDLVLGFVTALLGLAVVISLVGVANTLSLSVVERTRETAVLRAVGLSRAGMRGVLAVEAVLTALVGTLLGIALGTGTAAGATAVVARIGGDFTLVLPWGRIGLIVAVSVVAALLASLRTRTSRLRRGRGRLVGAVGQGWVTGCPPVSPPPVPVPGSAVVGSGAGAVVGAVVVGALDGVLLGSSVGAGSSVTLGCADGIAEALGVTEGVADGRPPGPAGR</sequence>
<evidence type="ECO:0000256" key="4">
    <source>
        <dbReference type="ARBA" id="ARBA00022989"/>
    </source>
</evidence>
<reference evidence="10 11" key="1">
    <citation type="submission" date="2016-06" db="EMBL/GenBank/DDBJ databases">
        <authorList>
            <person name="Varghese N."/>
            <person name="Submissions Spin"/>
        </authorList>
    </citation>
    <scope>NUCLEOTIDE SEQUENCE [LARGE SCALE GENOMIC DNA]</scope>
    <source>
        <strain evidence="10 11">DSM 45142</strain>
    </source>
</reference>
<feature type="transmembrane region" description="Helical" evidence="7">
    <location>
        <begin position="396"/>
        <end position="415"/>
    </location>
</feature>
<feature type="transmembrane region" description="Helical" evidence="7">
    <location>
        <begin position="349"/>
        <end position="369"/>
    </location>
</feature>
<accession>A0ABY0KIU6</accession>
<feature type="domain" description="MacB-like periplasmic core" evidence="9">
    <location>
        <begin position="17"/>
        <end position="221"/>
    </location>
</feature>
<evidence type="ECO:0000256" key="3">
    <source>
        <dbReference type="ARBA" id="ARBA00022692"/>
    </source>
</evidence>
<evidence type="ECO:0000256" key="1">
    <source>
        <dbReference type="ARBA" id="ARBA00004651"/>
    </source>
</evidence>
<evidence type="ECO:0000256" key="6">
    <source>
        <dbReference type="ARBA" id="ARBA00038076"/>
    </source>
</evidence>
<comment type="similarity">
    <text evidence="6">Belongs to the ABC-4 integral membrane protein family.</text>
</comment>
<keyword evidence="11" id="KW-1185">Reference proteome</keyword>
<comment type="subcellular location">
    <subcellularLocation>
        <location evidence="1">Cell membrane</location>
        <topology evidence="1">Multi-pass membrane protein</topology>
    </subcellularLocation>
</comment>
<dbReference type="PANTHER" id="PTHR30572:SF4">
    <property type="entry name" value="ABC TRANSPORTER PERMEASE YTRF"/>
    <property type="match status" value="1"/>
</dbReference>
<dbReference type="InterPro" id="IPR050250">
    <property type="entry name" value="Macrolide_Exporter_MacB"/>
</dbReference>
<feature type="transmembrane region" description="Helical" evidence="7">
    <location>
        <begin position="305"/>
        <end position="329"/>
    </location>
</feature>
<feature type="domain" description="MacB-like periplasmic core" evidence="9">
    <location>
        <begin position="475"/>
        <end position="668"/>
    </location>
</feature>
<feature type="transmembrane region" description="Helical" evidence="7">
    <location>
        <begin position="474"/>
        <end position="496"/>
    </location>
</feature>
<dbReference type="InterPro" id="IPR003838">
    <property type="entry name" value="ABC3_permease_C"/>
</dbReference>
<dbReference type="Pfam" id="PF02687">
    <property type="entry name" value="FtsX"/>
    <property type="match status" value="2"/>
</dbReference>
<keyword evidence="2" id="KW-1003">Cell membrane</keyword>
<evidence type="ECO:0000256" key="7">
    <source>
        <dbReference type="SAM" id="Phobius"/>
    </source>
</evidence>
<feature type="transmembrane region" description="Helical" evidence="7">
    <location>
        <begin position="694"/>
        <end position="723"/>
    </location>
</feature>
<comment type="caution">
    <text evidence="10">The sequence shown here is derived from an EMBL/GenBank/DDBJ whole genome shotgun (WGS) entry which is preliminary data.</text>
</comment>
<feature type="transmembrane region" description="Helical" evidence="7">
    <location>
        <begin position="789"/>
        <end position="808"/>
    </location>
</feature>
<proteinExistence type="inferred from homology"/>